<evidence type="ECO:0000313" key="8">
    <source>
        <dbReference type="Proteomes" id="UP000465601"/>
    </source>
</evidence>
<keyword evidence="3" id="KW-0812">Transmembrane</keyword>
<reference evidence="7 8" key="1">
    <citation type="submission" date="2019-10" db="EMBL/GenBank/DDBJ databases">
        <title>Alkaliphilus serpentinus sp. nov. and Alkaliphilus pronyensis sp. nov., two novel anaerobic alkaliphilic species isolated from the serpentinized-hosted hydrothermal field of the Prony Bay (New Caledonia).</title>
        <authorList>
            <person name="Postec A."/>
        </authorList>
    </citation>
    <scope>NUCLEOTIDE SEQUENCE [LARGE SCALE GENOMIC DNA]</scope>
    <source>
        <strain evidence="7 8">LacT</strain>
    </source>
</reference>
<evidence type="ECO:0000256" key="1">
    <source>
        <dbReference type="ARBA" id="ARBA00022676"/>
    </source>
</evidence>
<keyword evidence="2 7" id="KW-0808">Transferase</keyword>
<feature type="domain" description="Glycosyl hydrolase 94 supersandwich" evidence="4">
    <location>
        <begin position="2061"/>
        <end position="2329"/>
    </location>
</feature>
<dbReference type="InterPro" id="IPR037820">
    <property type="entry name" value="GH94N_NdvB"/>
</dbReference>
<feature type="transmembrane region" description="Helical" evidence="3">
    <location>
        <begin position="797"/>
        <end position="816"/>
    </location>
</feature>
<evidence type="ECO:0000256" key="2">
    <source>
        <dbReference type="ARBA" id="ARBA00022679"/>
    </source>
</evidence>
<feature type="transmembrane region" description="Helical" evidence="3">
    <location>
        <begin position="922"/>
        <end position="943"/>
    </location>
</feature>
<dbReference type="InterPro" id="IPR052047">
    <property type="entry name" value="GH94_Enzymes"/>
</dbReference>
<dbReference type="Gene3D" id="1.50.10.10">
    <property type="match status" value="1"/>
</dbReference>
<dbReference type="Pfam" id="PF06165">
    <property type="entry name" value="GH94_b-supersand"/>
    <property type="match status" value="2"/>
</dbReference>
<gene>
    <name evidence="7" type="ORF">F8153_07930</name>
</gene>
<dbReference type="InterPro" id="IPR037824">
    <property type="entry name" value="GH94N_2_NdvB"/>
</dbReference>
<dbReference type="InterPro" id="IPR037018">
    <property type="entry name" value="GH65_N"/>
</dbReference>
<name>A0A833HNU3_9FIRM</name>
<feature type="transmembrane region" description="Helical" evidence="3">
    <location>
        <begin position="950"/>
        <end position="968"/>
    </location>
</feature>
<feature type="transmembrane region" description="Helical" evidence="3">
    <location>
        <begin position="869"/>
        <end position="893"/>
    </location>
</feature>
<feature type="transmembrane region" description="Helical" evidence="3">
    <location>
        <begin position="421"/>
        <end position="442"/>
    </location>
</feature>
<keyword evidence="3" id="KW-1133">Transmembrane helix</keyword>
<dbReference type="Gene3D" id="2.60.420.10">
    <property type="entry name" value="Maltose phosphorylase, domain 3"/>
    <property type="match status" value="1"/>
</dbReference>
<accession>A0A833HNU3</accession>
<keyword evidence="3" id="KW-0472">Membrane</keyword>
<dbReference type="InterPro" id="IPR008928">
    <property type="entry name" value="6-hairpin_glycosidase_sf"/>
</dbReference>
<dbReference type="Pfam" id="PF17167">
    <property type="entry name" value="Glyco_hydro_94"/>
    <property type="match status" value="1"/>
</dbReference>
<dbReference type="Pfam" id="PF10091">
    <property type="entry name" value="Glycoamylase"/>
    <property type="match status" value="1"/>
</dbReference>
<dbReference type="Gene3D" id="2.70.98.40">
    <property type="entry name" value="Glycoside hydrolase, family 65, N-terminal domain"/>
    <property type="match status" value="2"/>
</dbReference>
<dbReference type="InterPro" id="IPR019282">
    <property type="entry name" value="Glycoamylase-like_cons_dom"/>
</dbReference>
<dbReference type="GO" id="GO:0005975">
    <property type="term" value="P:carbohydrate metabolic process"/>
    <property type="evidence" value="ECO:0007669"/>
    <property type="project" value="InterPro"/>
</dbReference>
<dbReference type="SUPFAM" id="SSF74650">
    <property type="entry name" value="Galactose mutarotase-like"/>
    <property type="match status" value="2"/>
</dbReference>
<dbReference type="CDD" id="cd11753">
    <property type="entry name" value="GH94N_ChvB_NdvB_2_like"/>
    <property type="match status" value="1"/>
</dbReference>
<dbReference type="PANTHER" id="PTHR37469">
    <property type="entry name" value="CELLOBIONIC ACID PHOSPHORYLASE-RELATED"/>
    <property type="match status" value="1"/>
</dbReference>
<dbReference type="Proteomes" id="UP000465601">
    <property type="component" value="Unassembled WGS sequence"/>
</dbReference>
<feature type="transmembrane region" description="Helical" evidence="3">
    <location>
        <begin position="822"/>
        <end position="841"/>
    </location>
</feature>
<keyword evidence="8" id="KW-1185">Reference proteome</keyword>
<dbReference type="InterPro" id="IPR010383">
    <property type="entry name" value="Glyco_hydrolase_94_b-supersand"/>
</dbReference>
<dbReference type="InterPro" id="IPR012341">
    <property type="entry name" value="6hp_glycosidase-like_sf"/>
</dbReference>
<comment type="caution">
    <text evidence="7">The sequence shown here is derived from an EMBL/GenBank/DDBJ whole genome shotgun (WGS) entry which is preliminary data.</text>
</comment>
<proteinExistence type="predicted"/>
<dbReference type="CDD" id="cd11756">
    <property type="entry name" value="GH94N_ChvB_NdvB_1_like"/>
    <property type="match status" value="1"/>
</dbReference>
<organism evidence="7 8">
    <name type="scientific">Alkaliphilus serpentinus</name>
    <dbReference type="NCBI Taxonomy" id="1482731"/>
    <lineage>
        <taxon>Bacteria</taxon>
        <taxon>Bacillati</taxon>
        <taxon>Bacillota</taxon>
        <taxon>Clostridia</taxon>
        <taxon>Peptostreptococcales</taxon>
        <taxon>Natronincolaceae</taxon>
        <taxon>Alkaliphilus</taxon>
    </lineage>
</organism>
<dbReference type="PANTHER" id="PTHR37469:SF2">
    <property type="entry name" value="CELLOBIONIC ACID PHOSPHORYLASE"/>
    <property type="match status" value="1"/>
</dbReference>
<feature type="domain" description="Glycoamylase-like" evidence="5">
    <location>
        <begin position="1311"/>
        <end position="1522"/>
    </location>
</feature>
<dbReference type="InterPro" id="IPR011013">
    <property type="entry name" value="Gal_mutarotase_sf_dom"/>
</dbReference>
<sequence>MLYRMKDYYNVKRDKIAYMKDILLNIEDLGDHGREIAKEHTVVRGKRTKKLTFRLDYNFKEIVEVYLSLSDKSKNRREISPPAEWLLDNFYKIEEQVKEIKQALMAERYSRFDLLDNGLLKGYPRVYVIAMEMVSHTDGRIDEDTIKHFIRAYQSKAVLATKEIWSISLMIKLALIENIRVICERIRATEGEWLKAEGAINHKSHQLLELVKENFENHQGVNSSYIEHLLKRLRREGIESGEIIGYIEKRLMDYDISISQLIEEEHRSQAGRKISIGNAITSLNAIASIDWNDIFESLSIVEEILRKDPLEVYKTMDFESRDYYRRQIDIIAKKNHLSERRVAKAALELAEGSHKKGLKDKTSHVGYYIVDKGRKQLMSQLGLSKDQVRPKRLSHYFLSIAIIAAIVILVSLLQLPPSEALSLYILTIILLMIPASSIAVILTNWRYMTTVPPVFMPRIEFKEGIPRKAATMVVVPTLLTSPQRAKELTEMLEVYYLANKEENLYFALVGDFKDGDYEDSPEDEEILNTAIDGIKALNHKYSKDVELFHYFHRKRQLSKTQKKWMGWERKRGALVELNQLLKGSKSTSYQTITGNLGNFAELKYIITIDADTILPIDAAKSLIGIMSHPLNHPVVDMERGIVTEGYGLIQPRIKEDFESANKSAFTKIFAGDGGIDPYTTVFSDVYQDLFGEGIFTGKGIYHLELFNRLLTDAIPDHTVLSHDLLEGSYLRTGLATDVELIDGFPAKYSSYIKRLHRWVRGDWQLIRWLPSRIQNRRGKTIDNPLSRLSKWKIIDNLRRSLVSVSLTVLIVAAALILPGSFLWWLAITLFTLSLPLLTGGINQMRGMIHSTDGVGNGLLATGLGKNLKYVVLTFVFLPFEAYVMMDAIIKALFRMFISKEKLLEWVPIADVESKQKGDFESFIYQMKSAPVISIALLLAVVLYRPQHLAYIIPICALWLVSPWIAYYISREETIKPEELLPHEEKVLRRIARKTWGYFEDLANEENNYLPPDNLQIEPENGVAHRTSPTNIGFYLLAIVTARDFGYITTSKMVADIKECITTIERMETWKGHLFNWYDTRSLRVLKPSYVSTVDSGNFITYLITLSSSLEDILNSPLINPKLLEGLLDTMEEEEENHPYRKRIEEALKDKLTLNKWLQLVEELSEYQEKIDKKSHKTRGHIEGIKNDLEYYLPSKNYLDIIEFQIKDKEAQKLLDATASLMELEGIYLSSIKEIEAFDKVDPKLELQIKLLKAELINLLGRVEGFKLEAMGLKDKIDKLVGQVEFTHLYDSKRNLFSIGYNGEEERLTNSYYDLLASEVRATSYLAIARKEVPKKHWFRMGRRLARINGNKSLISWTGTMFEYFMPYLIMKEYRGTLWSETYKAVLKAQKKFGEIRRAPWGVSESGYYAFDLQLNYQYQAFGIPDLGLKRGLADYTVISPYSTLLALPYQPKEAFRNVTRLIEEGLEGQYGFYEAVDYSPIMVKGKGREIIRSFMAHHQGMIFVSLNNYFHHQIMQRRFHSQPLIKAVEQLLQEKLPTRAIIANEYISRTAPIRDNDCNFERSYRVLGEPEEYPPKCHLLSNGSYSLMITSGGTGYSKKGEMQITRWREDPIQDQYGNFIFFRNTITNDTWSGTYEPLYDKPDGYKVIFSPDKAEFLCRNDVIDTHTEVIVSPEDNVEIRKTTLTNHSNQPIIIEATSYQEVILNAAAADMAHPAFSNLFVITEALPEYEALLASRRRREERDRERWLFHTVVIKGETVGGTQYETNRGNFIGRGRDISNPAAITQPLTNSVGIAIDPIVSIRRTVKIDGGKSVEISYITGIEDTKKAAIDLVRKYSDSSAIERSFQLAHTRSQVEAAYLNLKSGEITLYEDMLSHIIYISPLKEKYHEVIMKNSKGQSALWPYGISGDLPIILMTIGKASEIDLVEEALKAHEYFKTKGLRVDLVILNEDESNYLQSLQRMLTDLVISSQGSHLLDQPGGVFIRNTSMMPKEDIYLFYSAARMVLKGDGGPISRQMVATDVRELPPEKDFNEAFVQYPIQEEPLEVDFFNGYGGFSKDGKEYIIKLKENINTPAPWTNVIANETFGFLATESGAGAIWAENSRENKLAPWSNDPVSNPPSEVLYIRDDDTGSFWTITPLPIREKECYMIHHGGGYTTYNHNSQGIKQRLTMFTPVSEAVKLNWVTLKNTSNKPRNLTLMYYMRPVLGVNEDLTQQYIKTWKMEGGGIGAQNPYSTDFGDRVVFVNTTEAIASYTCDRREFIGIGGGLSHPRALKAVGLSNTSGSSLNPCIAMETRLQLKEGEERELAFFIGQDQSEEGCIRLMNKYRNIENIKEEFNNVKEFWHKTLSKIEVKTPDLSMDLMLNQWLLYQTISCRLWARTAFYQSGGAYGFRDQLQDVMSIIHLLPEVVKKQIILHSEHQFLEGDVQHWWHPGGGEKGIRTRFSDDLLWLPYVTAEYIEKTQDFEILQEESHFLEDVPLSEDEDERYGVPKISNERANIYQHCIRAIERGLKFGEHDIPLMGSGDWNDGMSTVGNKGRGESVWLGWFLYAILKRFTAITEAMGDTERTQRYDKIADDIAKAIEKNAWDGNWYIRAFYDDGSPLGSSKNTECIIDSLGQSWSIISGGGSNERIMQAMKSVEDYLIRREEGLILLFTPPFDKSDQNPGYIKGYVPGVRENGGQYSHAAAWVIKAFALMGEGDKAWQLYNMINPINHCRTQLEASTYKVEPYVMAADVYAVAPHVGRGGWTWYTGVAGWMYTIGIQHILGLKIEGDNLTLDPCIPKDWSSYSIKYSYMDATYNITIKNPKGVHKGVERIILDGKAMNSNFIKLENKDKEHIVEVFLG</sequence>
<keyword evidence="1" id="KW-0328">Glycosyltransferase</keyword>
<feature type="domain" description="Glycosyl hydrolase 94 supersandwich" evidence="4">
    <location>
        <begin position="1567"/>
        <end position="1838"/>
    </location>
</feature>
<dbReference type="SMART" id="SM01068">
    <property type="entry name" value="CBM_X"/>
    <property type="match status" value="2"/>
</dbReference>
<dbReference type="GO" id="GO:0016757">
    <property type="term" value="F:glycosyltransferase activity"/>
    <property type="evidence" value="ECO:0007669"/>
    <property type="project" value="UniProtKB-KW"/>
</dbReference>
<feature type="domain" description="Glycosyl hydrolase 94 catalytic" evidence="6">
    <location>
        <begin position="2343"/>
        <end position="2768"/>
    </location>
</feature>
<evidence type="ECO:0000259" key="4">
    <source>
        <dbReference type="Pfam" id="PF06165"/>
    </source>
</evidence>
<dbReference type="OrthoDB" id="9769991at2"/>
<dbReference type="EMBL" id="WBZB01000024">
    <property type="protein sequence ID" value="KAB3530017.1"/>
    <property type="molecule type" value="Genomic_DNA"/>
</dbReference>
<evidence type="ECO:0000313" key="7">
    <source>
        <dbReference type="EMBL" id="KAB3530017.1"/>
    </source>
</evidence>
<feature type="transmembrane region" description="Helical" evidence="3">
    <location>
        <begin position="393"/>
        <end position="415"/>
    </location>
</feature>
<evidence type="ECO:0000259" key="6">
    <source>
        <dbReference type="Pfam" id="PF17167"/>
    </source>
</evidence>
<evidence type="ECO:0000259" key="5">
    <source>
        <dbReference type="Pfam" id="PF10091"/>
    </source>
</evidence>
<dbReference type="InterPro" id="IPR033432">
    <property type="entry name" value="GH94_catalytic"/>
</dbReference>
<dbReference type="SUPFAM" id="SSF48208">
    <property type="entry name" value="Six-hairpin glycosidases"/>
    <property type="match status" value="1"/>
</dbReference>
<dbReference type="Gene3D" id="1.50.10.140">
    <property type="match status" value="2"/>
</dbReference>
<dbReference type="GO" id="GO:0030246">
    <property type="term" value="F:carbohydrate binding"/>
    <property type="evidence" value="ECO:0007669"/>
    <property type="project" value="InterPro"/>
</dbReference>
<evidence type="ECO:0000256" key="3">
    <source>
        <dbReference type="SAM" id="Phobius"/>
    </source>
</evidence>
<protein>
    <submittedName>
        <fullName evidence="7">Glycosyl transferase</fullName>
    </submittedName>
</protein>